<protein>
    <submittedName>
        <fullName evidence="4">TetR family transcriptional regulator</fullName>
    </submittedName>
</protein>
<dbReference type="InterPro" id="IPR001647">
    <property type="entry name" value="HTH_TetR"/>
</dbReference>
<evidence type="ECO:0000313" key="4">
    <source>
        <dbReference type="EMBL" id="PWV65910.1"/>
    </source>
</evidence>
<dbReference type="Proteomes" id="UP000246569">
    <property type="component" value="Unassembled WGS sequence"/>
</dbReference>
<dbReference type="AlphaFoldDB" id="A0A317N193"/>
<reference evidence="4 5" key="1">
    <citation type="submission" date="2018-05" db="EMBL/GenBank/DDBJ databases">
        <title>Genomic Encyclopedia of Type Strains, Phase IV (KMG-IV): sequencing the most valuable type-strain genomes for metagenomic binning, comparative biology and taxonomic classification.</title>
        <authorList>
            <person name="Goeker M."/>
        </authorList>
    </citation>
    <scope>NUCLEOTIDE SEQUENCE [LARGE SCALE GENOMIC DNA]</scope>
    <source>
        <strain evidence="4 5">DSM 23606</strain>
    </source>
</reference>
<sequence>MQDKPSTQRMTTMDAILDAALQLLEQGGERSAGTNHIAAAAGISPGNLYYHFPNREAILRRLFERFADAMRTRDATIAIRTPLSALVEACGMRLGLMWRYRGLLRAMPMLIAHDELQRSTWQEWRERERRLDGNWLRAMQQERLLPDDTNVDALAVNLQQLRLAAILCEPDDSFAVARESVLAPLRALLPASARPTLALSGFPGVSSMGPLAP</sequence>
<dbReference type="PRINTS" id="PR00455">
    <property type="entry name" value="HTHTETR"/>
</dbReference>
<dbReference type="PANTHER" id="PTHR30055">
    <property type="entry name" value="HTH-TYPE TRANSCRIPTIONAL REGULATOR RUTR"/>
    <property type="match status" value="1"/>
</dbReference>
<evidence type="ECO:0000256" key="2">
    <source>
        <dbReference type="PROSITE-ProRule" id="PRU00335"/>
    </source>
</evidence>
<comment type="caution">
    <text evidence="4">The sequence shown here is derived from an EMBL/GenBank/DDBJ whole genome shotgun (WGS) entry which is preliminary data.</text>
</comment>
<dbReference type="Gene3D" id="1.10.357.10">
    <property type="entry name" value="Tetracycline Repressor, domain 2"/>
    <property type="match status" value="1"/>
</dbReference>
<dbReference type="GO" id="GO:0000976">
    <property type="term" value="F:transcription cis-regulatory region binding"/>
    <property type="evidence" value="ECO:0007669"/>
    <property type="project" value="TreeGrafter"/>
</dbReference>
<accession>A0A317N193</accession>
<evidence type="ECO:0000256" key="1">
    <source>
        <dbReference type="ARBA" id="ARBA00023125"/>
    </source>
</evidence>
<dbReference type="PANTHER" id="PTHR30055:SF223">
    <property type="entry name" value="HTH-TYPE TRANSCRIPTIONAL REGULATOR UIDR"/>
    <property type="match status" value="1"/>
</dbReference>
<organism evidence="4 5">
    <name type="scientific">Plasticicumulans acidivorans</name>
    <dbReference type="NCBI Taxonomy" id="886464"/>
    <lineage>
        <taxon>Bacteria</taxon>
        <taxon>Pseudomonadati</taxon>
        <taxon>Pseudomonadota</taxon>
        <taxon>Gammaproteobacteria</taxon>
        <taxon>Candidatus Competibacteraceae</taxon>
        <taxon>Plasticicumulans</taxon>
    </lineage>
</organism>
<evidence type="ECO:0000313" key="5">
    <source>
        <dbReference type="Proteomes" id="UP000246569"/>
    </source>
</evidence>
<feature type="DNA-binding region" description="H-T-H motif" evidence="2">
    <location>
        <begin position="33"/>
        <end position="52"/>
    </location>
</feature>
<dbReference type="EMBL" id="QGTJ01000001">
    <property type="protein sequence ID" value="PWV65910.1"/>
    <property type="molecule type" value="Genomic_DNA"/>
</dbReference>
<gene>
    <name evidence="4" type="ORF">C7443_101396</name>
</gene>
<dbReference type="Pfam" id="PF00440">
    <property type="entry name" value="TetR_N"/>
    <property type="match status" value="1"/>
</dbReference>
<dbReference type="GO" id="GO:0003700">
    <property type="term" value="F:DNA-binding transcription factor activity"/>
    <property type="evidence" value="ECO:0007669"/>
    <property type="project" value="TreeGrafter"/>
</dbReference>
<dbReference type="InterPro" id="IPR050109">
    <property type="entry name" value="HTH-type_TetR-like_transc_reg"/>
</dbReference>
<name>A0A317N193_9GAMM</name>
<dbReference type="SUPFAM" id="SSF46689">
    <property type="entry name" value="Homeodomain-like"/>
    <property type="match status" value="1"/>
</dbReference>
<dbReference type="PROSITE" id="PS50977">
    <property type="entry name" value="HTH_TETR_2"/>
    <property type="match status" value="1"/>
</dbReference>
<keyword evidence="1 2" id="KW-0238">DNA-binding</keyword>
<proteinExistence type="predicted"/>
<dbReference type="OrthoDB" id="5816932at2"/>
<feature type="domain" description="HTH tetR-type" evidence="3">
    <location>
        <begin position="10"/>
        <end position="70"/>
    </location>
</feature>
<evidence type="ECO:0000259" key="3">
    <source>
        <dbReference type="PROSITE" id="PS50977"/>
    </source>
</evidence>
<dbReference type="InterPro" id="IPR009057">
    <property type="entry name" value="Homeodomain-like_sf"/>
</dbReference>
<keyword evidence="5" id="KW-1185">Reference proteome</keyword>
<dbReference type="RefSeq" id="WP_110016892.1">
    <property type="nucleotide sequence ID" value="NZ_QGTJ01000001.1"/>
</dbReference>